<dbReference type="AlphaFoldDB" id="A0A1X3FQ69"/>
<organism evidence="1 2">
    <name type="scientific">Bradyrhizobium canariense</name>
    <dbReference type="NCBI Taxonomy" id="255045"/>
    <lineage>
        <taxon>Bacteria</taxon>
        <taxon>Pseudomonadati</taxon>
        <taxon>Pseudomonadota</taxon>
        <taxon>Alphaproteobacteria</taxon>
        <taxon>Hyphomicrobiales</taxon>
        <taxon>Nitrobacteraceae</taxon>
        <taxon>Bradyrhizobium</taxon>
    </lineage>
</organism>
<evidence type="ECO:0000313" key="2">
    <source>
        <dbReference type="Proteomes" id="UP000193553"/>
    </source>
</evidence>
<accession>A0A1X3FQ69</accession>
<reference evidence="1 2" key="1">
    <citation type="submission" date="2017-03" db="EMBL/GenBank/DDBJ databases">
        <title>Whole genome sequences of fourteen strains of Bradyrhizobium canariense and one strain of Bradyrhizobium japonicum isolated from Lupinus (Papilionoideae: Genisteae) species in Algeria.</title>
        <authorList>
            <person name="Crovadore J."/>
            <person name="Chekireb D."/>
            <person name="Brachmann A."/>
            <person name="Chablais R."/>
            <person name="Cochard B."/>
            <person name="Lefort F."/>
        </authorList>
    </citation>
    <scope>NUCLEOTIDE SEQUENCE [LARGE SCALE GENOMIC DNA]</scope>
    <source>
        <strain evidence="1 2">UBMA195</strain>
    </source>
</reference>
<dbReference type="Proteomes" id="UP000193553">
    <property type="component" value="Unassembled WGS sequence"/>
</dbReference>
<dbReference type="OrthoDB" id="9932872at2"/>
<gene>
    <name evidence="1" type="ORF">BSZ18_13065</name>
</gene>
<proteinExistence type="predicted"/>
<dbReference type="RefSeq" id="WP_085359738.1">
    <property type="nucleotide sequence ID" value="NZ_NAFD01000183.1"/>
</dbReference>
<dbReference type="EMBL" id="NAFI01000166">
    <property type="protein sequence ID" value="OSJ12451.1"/>
    <property type="molecule type" value="Genomic_DNA"/>
</dbReference>
<comment type="caution">
    <text evidence="1">The sequence shown here is derived from an EMBL/GenBank/DDBJ whole genome shotgun (WGS) entry which is preliminary data.</text>
</comment>
<sequence length="201" mass="23283">MFGRKKTTVETVKEQNPCWDEKAQTFFAEQDRFDVYITSVTKRTGFGKSTTHDIASTRGYEISGLVIYPQWRVELNFDESDGDFGLWFYHSYGRSNEARQPFLEIWISDRDYSIREALASAHQAGVVSGHKRSLVRFWKRKGDGIFTAEEAAAGWSCDSRYPLNGMYVWEQFESVHLPRWALPASNERFSAEGTPDWYGQF</sequence>
<name>A0A1X3FQ69_9BRAD</name>
<protein>
    <submittedName>
        <fullName evidence="1">Uncharacterized protein</fullName>
    </submittedName>
</protein>
<evidence type="ECO:0000313" key="1">
    <source>
        <dbReference type="EMBL" id="OSJ12451.1"/>
    </source>
</evidence>